<name>A0A7W6NXK2_9SPHN</name>
<proteinExistence type="predicted"/>
<keyword evidence="2" id="KW-1185">Reference proteome</keyword>
<dbReference type="RefSeq" id="WP_183999113.1">
    <property type="nucleotide sequence ID" value="NZ_JACIEH010000003.1"/>
</dbReference>
<gene>
    <name evidence="1" type="ORF">GGR46_003314</name>
</gene>
<dbReference type="Proteomes" id="UP000557392">
    <property type="component" value="Unassembled WGS sequence"/>
</dbReference>
<comment type="caution">
    <text evidence="1">The sequence shown here is derived from an EMBL/GenBank/DDBJ whole genome shotgun (WGS) entry which is preliminary data.</text>
</comment>
<sequence length="137" mass="14989">MIDRFLPGLDGKMEDPVDFTCMTVSMPGDLDPFERHGRFAIHLDAELRLAGLGCCSGGGTLYTHVDFDAEDPTEGADAATILDIDATDVERARALLRLHLPELGAPAGTLVQYGPHEDRFDGEGWQLHEPRGDLQQE</sequence>
<protein>
    <submittedName>
        <fullName evidence="1">Uncharacterized protein</fullName>
    </submittedName>
</protein>
<accession>A0A7W6NXK2</accession>
<reference evidence="1 2" key="1">
    <citation type="submission" date="2020-08" db="EMBL/GenBank/DDBJ databases">
        <title>Genomic Encyclopedia of Type Strains, Phase IV (KMG-IV): sequencing the most valuable type-strain genomes for metagenomic binning, comparative biology and taxonomic classification.</title>
        <authorList>
            <person name="Goeker M."/>
        </authorList>
    </citation>
    <scope>NUCLEOTIDE SEQUENCE [LARGE SCALE GENOMIC DNA]</scope>
    <source>
        <strain evidence="1 2">DSM 101806</strain>
    </source>
</reference>
<evidence type="ECO:0000313" key="1">
    <source>
        <dbReference type="EMBL" id="MBB4099742.1"/>
    </source>
</evidence>
<dbReference type="AlphaFoldDB" id="A0A7W6NXK2"/>
<evidence type="ECO:0000313" key="2">
    <source>
        <dbReference type="Proteomes" id="UP000557392"/>
    </source>
</evidence>
<dbReference type="EMBL" id="JACIEH010000003">
    <property type="protein sequence ID" value="MBB4099742.1"/>
    <property type="molecule type" value="Genomic_DNA"/>
</dbReference>
<organism evidence="1 2">
    <name type="scientific">Sphingomonas kyeonggiensis</name>
    <dbReference type="NCBI Taxonomy" id="1268553"/>
    <lineage>
        <taxon>Bacteria</taxon>
        <taxon>Pseudomonadati</taxon>
        <taxon>Pseudomonadota</taxon>
        <taxon>Alphaproteobacteria</taxon>
        <taxon>Sphingomonadales</taxon>
        <taxon>Sphingomonadaceae</taxon>
        <taxon>Sphingomonas</taxon>
    </lineage>
</organism>